<gene>
    <name evidence="1" type="ORF">DAPPUDRAFT_327551</name>
</gene>
<reference evidence="1 2" key="1">
    <citation type="journal article" date="2011" name="Science">
        <title>The ecoresponsive genome of Daphnia pulex.</title>
        <authorList>
            <person name="Colbourne J.K."/>
            <person name="Pfrender M.E."/>
            <person name="Gilbert D."/>
            <person name="Thomas W.K."/>
            <person name="Tucker A."/>
            <person name="Oakley T.H."/>
            <person name="Tokishita S."/>
            <person name="Aerts A."/>
            <person name="Arnold G.J."/>
            <person name="Basu M.K."/>
            <person name="Bauer D.J."/>
            <person name="Caceres C.E."/>
            <person name="Carmel L."/>
            <person name="Casola C."/>
            <person name="Choi J.H."/>
            <person name="Detter J.C."/>
            <person name="Dong Q."/>
            <person name="Dusheyko S."/>
            <person name="Eads B.D."/>
            <person name="Frohlich T."/>
            <person name="Geiler-Samerotte K.A."/>
            <person name="Gerlach D."/>
            <person name="Hatcher P."/>
            <person name="Jogdeo S."/>
            <person name="Krijgsveld J."/>
            <person name="Kriventseva E.V."/>
            <person name="Kultz D."/>
            <person name="Laforsch C."/>
            <person name="Lindquist E."/>
            <person name="Lopez J."/>
            <person name="Manak J.R."/>
            <person name="Muller J."/>
            <person name="Pangilinan J."/>
            <person name="Patwardhan R.P."/>
            <person name="Pitluck S."/>
            <person name="Pritham E.J."/>
            <person name="Rechtsteiner A."/>
            <person name="Rho M."/>
            <person name="Rogozin I.B."/>
            <person name="Sakarya O."/>
            <person name="Salamov A."/>
            <person name="Schaack S."/>
            <person name="Shapiro H."/>
            <person name="Shiga Y."/>
            <person name="Skalitzky C."/>
            <person name="Smith Z."/>
            <person name="Souvorov A."/>
            <person name="Sung W."/>
            <person name="Tang Z."/>
            <person name="Tsuchiya D."/>
            <person name="Tu H."/>
            <person name="Vos H."/>
            <person name="Wang M."/>
            <person name="Wolf Y.I."/>
            <person name="Yamagata H."/>
            <person name="Yamada T."/>
            <person name="Ye Y."/>
            <person name="Shaw J.R."/>
            <person name="Andrews J."/>
            <person name="Crease T.J."/>
            <person name="Tang H."/>
            <person name="Lucas S.M."/>
            <person name="Robertson H.M."/>
            <person name="Bork P."/>
            <person name="Koonin E.V."/>
            <person name="Zdobnov E.M."/>
            <person name="Grigoriev I.V."/>
            <person name="Lynch M."/>
            <person name="Boore J.L."/>
        </authorList>
    </citation>
    <scope>NUCLEOTIDE SEQUENCE [LARGE SCALE GENOMIC DNA]</scope>
</reference>
<dbReference type="AlphaFoldDB" id="E9HB66"/>
<dbReference type="InParanoid" id="E9HB66"/>
<dbReference type="HOGENOM" id="CLU_1950977_0_0_1"/>
<accession>E9HB66</accession>
<evidence type="ECO:0000313" key="2">
    <source>
        <dbReference type="Proteomes" id="UP000000305"/>
    </source>
</evidence>
<dbReference type="Proteomes" id="UP000000305">
    <property type="component" value="Unassembled WGS sequence"/>
</dbReference>
<evidence type="ECO:0000313" key="1">
    <source>
        <dbReference type="EMBL" id="EFX71065.1"/>
    </source>
</evidence>
<sequence length="129" mass="14925">MDSFSKLSNLFVESRTFWEFYEEFQRDVLELTLNQRTEGDPIPVLFAKKIVRNLKRSKFQNNHLIDEGVAHLSGYILVAVVLESRESMHMQELPGLILIQRLSPPFGVSSQDSSNQRTDKKVQEVLCKI</sequence>
<proteinExistence type="predicted"/>
<dbReference type="KEGG" id="dpx:DAPPUDRAFT_327551"/>
<protein>
    <submittedName>
        <fullName evidence="1">Uncharacterized protein</fullName>
    </submittedName>
</protein>
<dbReference type="EMBL" id="GL732614">
    <property type="protein sequence ID" value="EFX71065.1"/>
    <property type="molecule type" value="Genomic_DNA"/>
</dbReference>
<organism evidence="1 2">
    <name type="scientific">Daphnia pulex</name>
    <name type="common">Water flea</name>
    <dbReference type="NCBI Taxonomy" id="6669"/>
    <lineage>
        <taxon>Eukaryota</taxon>
        <taxon>Metazoa</taxon>
        <taxon>Ecdysozoa</taxon>
        <taxon>Arthropoda</taxon>
        <taxon>Crustacea</taxon>
        <taxon>Branchiopoda</taxon>
        <taxon>Diplostraca</taxon>
        <taxon>Cladocera</taxon>
        <taxon>Anomopoda</taxon>
        <taxon>Daphniidae</taxon>
        <taxon>Daphnia</taxon>
    </lineage>
</organism>
<name>E9HB66_DAPPU</name>
<keyword evidence="2" id="KW-1185">Reference proteome</keyword>